<sequence>MFFSFFVTFVAVVGHFTIGTEGVPGVIKRAICAEASYTLRCTETPSQVIAIIEASYGFRDNEACRNCMTRAQPNVVKAQCQRGCQGATPEEAFAKLDSLCTGRQSCIIEPSSARLFQQNYNCKMAAFIDSLLEFSYRCINIKSESLWRAIQSGNISTNTAGEPKVPYYPSHSLSRDMQRVSSAGTFFTKQDALLGLVALLVLIVIVTLIVVIIKRKRHNEKKKALEMVAENLKKGQEESYPLQRSLPENGKHHIV</sequence>
<keyword evidence="1" id="KW-0812">Transmembrane</keyword>
<keyword evidence="3" id="KW-1185">Reference proteome</keyword>
<protein>
    <submittedName>
        <fullName evidence="4">Uncharacterized protein LOC106161001</fullName>
    </submittedName>
</protein>
<evidence type="ECO:0000256" key="1">
    <source>
        <dbReference type="SAM" id="Phobius"/>
    </source>
</evidence>
<feature type="chain" id="PRO_5010233673" evidence="2">
    <location>
        <begin position="23"/>
        <end position="255"/>
    </location>
</feature>
<dbReference type="InterPro" id="IPR043159">
    <property type="entry name" value="Lectin_gal-bd_sf"/>
</dbReference>
<dbReference type="GeneID" id="106161001"/>
<dbReference type="InParanoid" id="A0A1S3I7D2"/>
<feature type="signal peptide" evidence="2">
    <location>
        <begin position="1"/>
        <end position="22"/>
    </location>
</feature>
<dbReference type="Proteomes" id="UP000085678">
    <property type="component" value="Unplaced"/>
</dbReference>
<dbReference type="KEGG" id="lak:106161001"/>
<keyword evidence="1" id="KW-0472">Membrane</keyword>
<dbReference type="AlphaFoldDB" id="A0A1S3I7D2"/>
<feature type="transmembrane region" description="Helical" evidence="1">
    <location>
        <begin position="192"/>
        <end position="213"/>
    </location>
</feature>
<dbReference type="CDD" id="cd22823">
    <property type="entry name" value="Gal_Rha_Lectin"/>
    <property type="match status" value="1"/>
</dbReference>
<evidence type="ECO:0000256" key="2">
    <source>
        <dbReference type="SAM" id="SignalP"/>
    </source>
</evidence>
<dbReference type="Gene3D" id="2.60.120.740">
    <property type="match status" value="1"/>
</dbReference>
<reference evidence="4" key="1">
    <citation type="submission" date="2025-08" db="UniProtKB">
        <authorList>
            <consortium name="RefSeq"/>
        </authorList>
    </citation>
    <scope>IDENTIFICATION</scope>
    <source>
        <tissue evidence="4">Gonads</tissue>
    </source>
</reference>
<keyword evidence="1" id="KW-1133">Transmembrane helix</keyword>
<evidence type="ECO:0000313" key="3">
    <source>
        <dbReference type="Proteomes" id="UP000085678"/>
    </source>
</evidence>
<keyword evidence="2" id="KW-0732">Signal</keyword>
<gene>
    <name evidence="4" type="primary">LOC106161001</name>
</gene>
<dbReference type="RefSeq" id="XP_013393279.1">
    <property type="nucleotide sequence ID" value="XM_013537825.1"/>
</dbReference>
<accession>A0A1S3I7D2</accession>
<proteinExistence type="predicted"/>
<name>A0A1S3I7D2_LINAN</name>
<organism evidence="3 4">
    <name type="scientific">Lingula anatina</name>
    <name type="common">Brachiopod</name>
    <name type="synonym">Lingula unguis</name>
    <dbReference type="NCBI Taxonomy" id="7574"/>
    <lineage>
        <taxon>Eukaryota</taxon>
        <taxon>Metazoa</taxon>
        <taxon>Spiralia</taxon>
        <taxon>Lophotrochozoa</taxon>
        <taxon>Brachiopoda</taxon>
        <taxon>Linguliformea</taxon>
        <taxon>Lingulata</taxon>
        <taxon>Lingulida</taxon>
        <taxon>Linguloidea</taxon>
        <taxon>Lingulidae</taxon>
        <taxon>Lingula</taxon>
    </lineage>
</organism>
<evidence type="ECO:0000313" key="4">
    <source>
        <dbReference type="RefSeq" id="XP_013393279.1"/>
    </source>
</evidence>